<dbReference type="SUPFAM" id="SSF52058">
    <property type="entry name" value="L domain-like"/>
    <property type="match status" value="1"/>
</dbReference>
<evidence type="ECO:0000256" key="1">
    <source>
        <dbReference type="SAM" id="MobiDB-lite"/>
    </source>
</evidence>
<dbReference type="InterPro" id="IPR001611">
    <property type="entry name" value="Leu-rich_rpt"/>
</dbReference>
<dbReference type="EMBL" id="SNRW01000011">
    <property type="protein sequence ID" value="KAA6404319.1"/>
    <property type="molecule type" value="Genomic_DNA"/>
</dbReference>
<comment type="caution">
    <text evidence="2">The sequence shown here is derived from an EMBL/GenBank/DDBJ whole genome shotgun (WGS) entry which is preliminary data.</text>
</comment>
<organism evidence="2 3">
    <name type="scientific">Streblomastix strix</name>
    <dbReference type="NCBI Taxonomy" id="222440"/>
    <lineage>
        <taxon>Eukaryota</taxon>
        <taxon>Metamonada</taxon>
        <taxon>Preaxostyla</taxon>
        <taxon>Oxymonadida</taxon>
        <taxon>Streblomastigidae</taxon>
        <taxon>Streblomastix</taxon>
    </lineage>
</organism>
<accession>A0A5J4XCS3</accession>
<dbReference type="PROSITE" id="PS51450">
    <property type="entry name" value="LRR"/>
    <property type="match status" value="1"/>
</dbReference>
<sequence length="272" mass="31490">MSNIVSEMIEYLRTLDKRRTHKIDFSNLSMKRHQLEALLPDLALFQELEILDLSQNSIDSLPDLRQLQKLKTLKLVGNPVVRVPKFQEDIIHSGILIPTTNVHVGQGKIIQVRNMNVSDVFQKEDLDEVTRIFDKILKNSAQFRKTQIISGENYPQKDLDEDDVDKIPIDEQIQTSNEIKFSEFESHAANIIADLTQISNSLPSHSPFHVSSVICSRAEMLNACFIEFSSYLQRICLRYQAAQQNFSKYQKEKLNNKEQDKDTWNKKTNLKQ</sequence>
<dbReference type="Proteomes" id="UP000324800">
    <property type="component" value="Unassembled WGS sequence"/>
</dbReference>
<dbReference type="AlphaFoldDB" id="A0A5J4XCS3"/>
<gene>
    <name evidence="2" type="ORF">EZS28_000158</name>
</gene>
<name>A0A5J4XCS3_9EUKA</name>
<feature type="region of interest" description="Disordered" evidence="1">
    <location>
        <begin position="253"/>
        <end position="272"/>
    </location>
</feature>
<dbReference type="InterPro" id="IPR032675">
    <property type="entry name" value="LRR_dom_sf"/>
</dbReference>
<feature type="compositionally biased region" description="Basic and acidic residues" evidence="1">
    <location>
        <begin position="253"/>
        <end position="265"/>
    </location>
</feature>
<reference evidence="2 3" key="1">
    <citation type="submission" date="2019-03" db="EMBL/GenBank/DDBJ databases">
        <title>Single cell metagenomics reveals metabolic interactions within the superorganism composed of flagellate Streblomastix strix and complex community of Bacteroidetes bacteria on its surface.</title>
        <authorList>
            <person name="Treitli S.C."/>
            <person name="Kolisko M."/>
            <person name="Husnik F."/>
            <person name="Keeling P."/>
            <person name="Hampl V."/>
        </authorList>
    </citation>
    <scope>NUCLEOTIDE SEQUENCE [LARGE SCALE GENOMIC DNA]</scope>
    <source>
        <strain evidence="2">ST1C</strain>
    </source>
</reference>
<protein>
    <submittedName>
        <fullName evidence="2">Uncharacterized protein</fullName>
    </submittedName>
</protein>
<evidence type="ECO:0000313" key="3">
    <source>
        <dbReference type="Proteomes" id="UP000324800"/>
    </source>
</evidence>
<dbReference type="Gene3D" id="3.80.10.10">
    <property type="entry name" value="Ribonuclease Inhibitor"/>
    <property type="match status" value="1"/>
</dbReference>
<evidence type="ECO:0000313" key="2">
    <source>
        <dbReference type="EMBL" id="KAA6404319.1"/>
    </source>
</evidence>
<proteinExistence type="predicted"/>